<sequence>MYRCLLQRHLKRILVWCRGMCADNLLQYVGTRNQKKAPNCHTYQEVVRTRYGAPTHIVSIVYSVIQMVCYTTNLLINGSSIFSAITGMNRDAAIVLFPVGVIIYTLMGGIKATFLTDWTHTVILYCLVLAFLFNCYATSDIVGSPGALWDLLVEASERRPIAGNALGSLLTFNSVQGGLFGLVLFGAGFAAACDSQLFQKAIAADPKYLVRGYILGGLAWFSLPFCLSTTMGLAAAGLETHPSFPTFPDLMSAEEIGAGLVLPYAAQALMGRSGVAMVLTMIFMAVTAAFSSETIAISAMVTHDVYKAYVNPDAKGGRLVLVSHATVIAFGIVTVALGIGLAHAGFDVSFITTASGIIVNVNIVAMVLTLYWRKMSGFAYSVGTVVSTMIALAVWMGYTVSQSGYISLATLSTNEALAAGNTVAVGCPLIVIPILVFLKPADFAWETWLSIKQDDNTEFDKKHGLEHVLSQEDATEAVLIEHQNNETILKRQFKIGAVACTVLILFFLVVFPMPLYGSKYIFSKRFFTGWIVVAFLWAFFAVYVIIVIPVWDGRQALGRLYRIMMGREAKPGDSTTYSHDEETPVSKVQFTVKEEETRESI</sequence>
<gene>
    <name evidence="1" type="ORF">QFC19_003419</name>
</gene>
<protein>
    <submittedName>
        <fullName evidence="1">Uncharacterized protein</fullName>
    </submittedName>
</protein>
<dbReference type="Proteomes" id="UP001241377">
    <property type="component" value="Unassembled WGS sequence"/>
</dbReference>
<proteinExistence type="predicted"/>
<evidence type="ECO:0000313" key="2">
    <source>
        <dbReference type="Proteomes" id="UP001241377"/>
    </source>
</evidence>
<dbReference type="EMBL" id="JASBWR010000033">
    <property type="protein sequence ID" value="KAJ9105647.1"/>
    <property type="molecule type" value="Genomic_DNA"/>
</dbReference>
<reference evidence="1" key="1">
    <citation type="submission" date="2023-04" db="EMBL/GenBank/DDBJ databases">
        <title>Draft Genome sequencing of Naganishia species isolated from polar environments using Oxford Nanopore Technology.</title>
        <authorList>
            <person name="Leo P."/>
            <person name="Venkateswaran K."/>
        </authorList>
    </citation>
    <scope>NUCLEOTIDE SEQUENCE</scope>
    <source>
        <strain evidence="1">MNA-CCFEE 5261</strain>
    </source>
</reference>
<evidence type="ECO:0000313" key="1">
    <source>
        <dbReference type="EMBL" id="KAJ9105647.1"/>
    </source>
</evidence>
<comment type="caution">
    <text evidence="1">The sequence shown here is derived from an EMBL/GenBank/DDBJ whole genome shotgun (WGS) entry which is preliminary data.</text>
</comment>
<accession>A0ACC2W4U5</accession>
<name>A0ACC2W4U5_9TREE</name>
<keyword evidence="2" id="KW-1185">Reference proteome</keyword>
<organism evidence="1 2">
    <name type="scientific">Naganishia cerealis</name>
    <dbReference type="NCBI Taxonomy" id="610337"/>
    <lineage>
        <taxon>Eukaryota</taxon>
        <taxon>Fungi</taxon>
        <taxon>Dikarya</taxon>
        <taxon>Basidiomycota</taxon>
        <taxon>Agaricomycotina</taxon>
        <taxon>Tremellomycetes</taxon>
        <taxon>Filobasidiales</taxon>
        <taxon>Filobasidiaceae</taxon>
        <taxon>Naganishia</taxon>
    </lineage>
</organism>